<dbReference type="Pfam" id="PF02361">
    <property type="entry name" value="CbiQ"/>
    <property type="match status" value="1"/>
</dbReference>
<dbReference type="PANTHER" id="PTHR33514">
    <property type="entry name" value="PROTEIN ABCI12, CHLOROPLASTIC"/>
    <property type="match status" value="1"/>
</dbReference>
<comment type="similarity">
    <text evidence="2">Belongs to the CbiQ family.</text>
</comment>
<keyword evidence="3 6" id="KW-0812">Transmembrane</keyword>
<keyword evidence="4 6" id="KW-1133">Transmembrane helix</keyword>
<dbReference type="Proteomes" id="UP000509443">
    <property type="component" value="Chromosome"/>
</dbReference>
<evidence type="ECO:0000256" key="5">
    <source>
        <dbReference type="ARBA" id="ARBA00023136"/>
    </source>
</evidence>
<evidence type="ECO:0000256" key="6">
    <source>
        <dbReference type="SAM" id="Phobius"/>
    </source>
</evidence>
<gene>
    <name evidence="7" type="ORF">HWV54_05255</name>
</gene>
<evidence type="ECO:0000256" key="1">
    <source>
        <dbReference type="ARBA" id="ARBA00004141"/>
    </source>
</evidence>
<feature type="transmembrane region" description="Helical" evidence="6">
    <location>
        <begin position="20"/>
        <end position="53"/>
    </location>
</feature>
<dbReference type="EMBL" id="CP058235">
    <property type="protein sequence ID" value="QLC52271.1"/>
    <property type="molecule type" value="Genomic_DNA"/>
</dbReference>
<dbReference type="InterPro" id="IPR003339">
    <property type="entry name" value="ABC/ECF_trnsptr_transmembrane"/>
</dbReference>
<proteinExistence type="inferred from homology"/>
<organism evidence="7 8">
    <name type="scientific">Bartonella alsatica</name>
    <dbReference type="NCBI Taxonomy" id="52764"/>
    <lineage>
        <taxon>Bacteria</taxon>
        <taxon>Pseudomonadati</taxon>
        <taxon>Pseudomonadota</taxon>
        <taxon>Alphaproteobacteria</taxon>
        <taxon>Hyphomicrobiales</taxon>
        <taxon>Bartonellaceae</taxon>
        <taxon>Bartonella</taxon>
    </lineage>
</organism>
<evidence type="ECO:0000256" key="2">
    <source>
        <dbReference type="ARBA" id="ARBA00008564"/>
    </source>
</evidence>
<name>A0ABX6QGJ7_9HYPH</name>
<dbReference type="CDD" id="cd16914">
    <property type="entry name" value="EcfT"/>
    <property type="match status" value="1"/>
</dbReference>
<reference evidence="7 8" key="1">
    <citation type="submission" date="2020-06" db="EMBL/GenBank/DDBJ databases">
        <title>Complete closed genome sequence of Bartonella alsatica CIP 105477.</title>
        <authorList>
            <person name="Thibau A."/>
            <person name="Schultze T.G."/>
            <person name="Kempf V.A.J."/>
        </authorList>
    </citation>
    <scope>NUCLEOTIDE SEQUENCE [LARGE SCALE GENOMIC DNA]</scope>
    <source>
        <strain evidence="7 8">CIP 105477</strain>
    </source>
</reference>
<evidence type="ECO:0000256" key="3">
    <source>
        <dbReference type="ARBA" id="ARBA00022692"/>
    </source>
</evidence>
<feature type="transmembrane region" description="Helical" evidence="6">
    <location>
        <begin position="65"/>
        <end position="85"/>
    </location>
</feature>
<evidence type="ECO:0000256" key="4">
    <source>
        <dbReference type="ARBA" id="ARBA00022989"/>
    </source>
</evidence>
<sequence>MISLYLPQDTFVHKLRPGVKLLFLTVCATILFMVSSIPILLIFLLFVALLYRVAKIPFSNVLKQLKAMSLFLILIFVFQIIFKNWLTGFEIILRFTSLVFFASLVSLTTKVSDMVSTIETWLQPFRHVGINSSKFSMVLSMAIRFIPVVGKKLNEVNEAQRARGLDTNIFALAMPLIIRTIRMASEVAEALDARSYDCNADNSISDDNITVQRKGIIP</sequence>
<protein>
    <submittedName>
        <fullName evidence="7">Energy-coupling factor transporter transmembrane protein EcfT</fullName>
    </submittedName>
</protein>
<keyword evidence="5 6" id="KW-0472">Membrane</keyword>
<comment type="subcellular location">
    <subcellularLocation>
        <location evidence="1">Membrane</location>
        <topology evidence="1">Multi-pass membrane protein</topology>
    </subcellularLocation>
</comment>
<evidence type="ECO:0000313" key="7">
    <source>
        <dbReference type="EMBL" id="QLC52271.1"/>
    </source>
</evidence>
<dbReference type="PANTHER" id="PTHR33514:SF13">
    <property type="entry name" value="PROTEIN ABCI12, CHLOROPLASTIC"/>
    <property type="match status" value="1"/>
</dbReference>
<evidence type="ECO:0000313" key="8">
    <source>
        <dbReference type="Proteomes" id="UP000509443"/>
    </source>
</evidence>
<dbReference type="RefSeq" id="WP_005866024.1">
    <property type="nucleotide sequence ID" value="NZ_CACVBB010000002.1"/>
</dbReference>
<keyword evidence="8" id="KW-1185">Reference proteome</keyword>
<accession>A0ABX6QGJ7</accession>